<dbReference type="PANTHER" id="PTHR23146">
    <property type="entry name" value="LEO1 PROTEIN"/>
    <property type="match status" value="1"/>
</dbReference>
<feature type="compositionally biased region" description="Basic and acidic residues" evidence="1">
    <location>
        <begin position="439"/>
        <end position="470"/>
    </location>
</feature>
<feature type="compositionally biased region" description="Basic and acidic residues" evidence="1">
    <location>
        <begin position="86"/>
        <end position="102"/>
    </location>
</feature>
<feature type="compositionally biased region" description="Polar residues" evidence="1">
    <location>
        <begin position="22"/>
        <end position="35"/>
    </location>
</feature>
<dbReference type="OrthoDB" id="20844at2759"/>
<feature type="compositionally biased region" description="Acidic residues" evidence="1">
    <location>
        <begin position="478"/>
        <end position="499"/>
    </location>
</feature>
<dbReference type="STRING" id="685588.A0A067TNN0"/>
<accession>A0A067TNN0</accession>
<dbReference type="GO" id="GO:0006368">
    <property type="term" value="P:transcription elongation by RNA polymerase II"/>
    <property type="evidence" value="ECO:0007669"/>
    <property type="project" value="InterPro"/>
</dbReference>
<dbReference type="Proteomes" id="UP000027222">
    <property type="component" value="Unassembled WGS sequence"/>
</dbReference>
<dbReference type="GO" id="GO:0016593">
    <property type="term" value="C:Cdc73/Paf1 complex"/>
    <property type="evidence" value="ECO:0007669"/>
    <property type="project" value="InterPro"/>
</dbReference>
<dbReference type="HOGENOM" id="CLU_031059_0_0_1"/>
<protein>
    <recommendedName>
        <fullName evidence="4">Leo1-like protein</fullName>
    </recommendedName>
</protein>
<dbReference type="GO" id="GO:1990269">
    <property type="term" value="F:RNA polymerase II C-terminal domain phosphoserine binding"/>
    <property type="evidence" value="ECO:0007669"/>
    <property type="project" value="TreeGrafter"/>
</dbReference>
<evidence type="ECO:0008006" key="4">
    <source>
        <dbReference type="Google" id="ProtNLM"/>
    </source>
</evidence>
<dbReference type="Pfam" id="PF04004">
    <property type="entry name" value="Leo1"/>
    <property type="match status" value="1"/>
</dbReference>
<reference evidence="3" key="1">
    <citation type="journal article" date="2014" name="Proc. Natl. Acad. Sci. U.S.A.">
        <title>Extensive sampling of basidiomycete genomes demonstrates inadequacy of the white-rot/brown-rot paradigm for wood decay fungi.</title>
        <authorList>
            <person name="Riley R."/>
            <person name="Salamov A.A."/>
            <person name="Brown D.W."/>
            <person name="Nagy L.G."/>
            <person name="Floudas D."/>
            <person name="Held B.W."/>
            <person name="Levasseur A."/>
            <person name="Lombard V."/>
            <person name="Morin E."/>
            <person name="Otillar R."/>
            <person name="Lindquist E.A."/>
            <person name="Sun H."/>
            <person name="LaButti K.M."/>
            <person name="Schmutz J."/>
            <person name="Jabbour D."/>
            <person name="Luo H."/>
            <person name="Baker S.E."/>
            <person name="Pisabarro A.G."/>
            <person name="Walton J.D."/>
            <person name="Blanchette R.A."/>
            <person name="Henrissat B."/>
            <person name="Martin F."/>
            <person name="Cullen D."/>
            <person name="Hibbett D.S."/>
            <person name="Grigoriev I.V."/>
        </authorList>
    </citation>
    <scope>NUCLEOTIDE SEQUENCE [LARGE SCALE GENOMIC DNA]</scope>
    <source>
        <strain evidence="3">CBS 339.88</strain>
    </source>
</reference>
<feature type="region of interest" description="Disordered" evidence="1">
    <location>
        <begin position="243"/>
        <end position="265"/>
    </location>
</feature>
<evidence type="ECO:0000313" key="3">
    <source>
        <dbReference type="Proteomes" id="UP000027222"/>
    </source>
</evidence>
<proteinExistence type="predicted"/>
<gene>
    <name evidence="2" type="ORF">GALMADRAFT_240881</name>
</gene>
<feature type="region of interest" description="Disordered" evidence="1">
    <location>
        <begin position="1"/>
        <end position="112"/>
    </location>
</feature>
<keyword evidence="3" id="KW-1185">Reference proteome</keyword>
<organism evidence="2 3">
    <name type="scientific">Galerina marginata (strain CBS 339.88)</name>
    <dbReference type="NCBI Taxonomy" id="685588"/>
    <lineage>
        <taxon>Eukaryota</taxon>
        <taxon>Fungi</taxon>
        <taxon>Dikarya</taxon>
        <taxon>Basidiomycota</taxon>
        <taxon>Agaricomycotina</taxon>
        <taxon>Agaricomycetes</taxon>
        <taxon>Agaricomycetidae</taxon>
        <taxon>Agaricales</taxon>
        <taxon>Agaricineae</taxon>
        <taxon>Strophariaceae</taxon>
        <taxon>Galerina</taxon>
    </lineage>
</organism>
<dbReference type="GO" id="GO:0032968">
    <property type="term" value="P:positive regulation of transcription elongation by RNA polymerase II"/>
    <property type="evidence" value="ECO:0007669"/>
    <property type="project" value="TreeGrafter"/>
</dbReference>
<feature type="region of interest" description="Disordered" evidence="1">
    <location>
        <begin position="337"/>
        <end position="519"/>
    </location>
</feature>
<dbReference type="EMBL" id="KL142371">
    <property type="protein sequence ID" value="KDR80568.1"/>
    <property type="molecule type" value="Genomic_DNA"/>
</dbReference>
<sequence>MSSLAGALDDYPQSYLPKRETTAAQSSDDVEMNSSPHRHGHASEQEEDEGENQDEEMSDLFGNDNDVEEQRHARAAPASPTTSGPDSERLPSPDRERRHALEYEEEDVPPEIAVEVKEAEVRFPNLPVPKSSDGDNWVFRVPNYVKVDTKPFHPDTYIGPEHDEEEFQGDSGREKTMTIKLKVENMIRWRWTKDANGQDKRESNARVIRWSDGSLSLRLGKELFDINQSIDTSAAVPRQTLGGAISQSQSQSQTPLPPATPGKSQGLTYLVAQHKRSQVLQSEAVITGYMSLRPTGMQSEIHRMLVKAVEQKHNKIAKLRMAPDPQIDPEREKMELLKQSAKKTKKKTDEDGLGGGRKRRNYRRTMDHDVLWSDDEDERGGMYAGGSDEDDDESMASPRKMKRKSGEAKGEEDYQADDFVVADSDDDAEGAGPSRKRARETSEADDLERMEASLEKQAAAERRHRGSDPKKAKKKADVDEDTEGDDAMDVESEEEEEEEFKVRRVTSKRAIAVDDEDDE</sequence>
<feature type="compositionally biased region" description="Acidic residues" evidence="1">
    <location>
        <begin position="45"/>
        <end position="58"/>
    </location>
</feature>
<dbReference type="InterPro" id="IPR007149">
    <property type="entry name" value="Leo1"/>
</dbReference>
<name>A0A067TNN0_GALM3</name>
<evidence type="ECO:0000313" key="2">
    <source>
        <dbReference type="EMBL" id="KDR80568.1"/>
    </source>
</evidence>
<evidence type="ECO:0000256" key="1">
    <source>
        <dbReference type="SAM" id="MobiDB-lite"/>
    </source>
</evidence>
<dbReference type="AlphaFoldDB" id="A0A067TNN0"/>
<dbReference type="PANTHER" id="PTHR23146:SF0">
    <property type="entry name" value="RNA POLYMERASE-ASSOCIATED PROTEIN LEO1"/>
    <property type="match status" value="1"/>
</dbReference>